<dbReference type="GO" id="GO:0005886">
    <property type="term" value="C:plasma membrane"/>
    <property type="evidence" value="ECO:0007669"/>
    <property type="project" value="TreeGrafter"/>
</dbReference>
<feature type="domain" description="Cytochrome c assembly protein" evidence="7">
    <location>
        <begin position="56"/>
        <end position="248"/>
    </location>
</feature>
<evidence type="ECO:0000256" key="2">
    <source>
        <dbReference type="ARBA" id="ARBA00022692"/>
    </source>
</evidence>
<keyword evidence="5 6" id="KW-0472">Membrane</keyword>
<feature type="non-terminal residue" evidence="8">
    <location>
        <position position="1"/>
    </location>
</feature>
<dbReference type="PANTHER" id="PTHR30071">
    <property type="entry name" value="HEME EXPORTER PROTEIN C"/>
    <property type="match status" value="1"/>
</dbReference>
<dbReference type="PANTHER" id="PTHR30071:SF1">
    <property type="entry name" value="CYTOCHROME B_B6 PROTEIN-RELATED"/>
    <property type="match status" value="1"/>
</dbReference>
<dbReference type="InterPro" id="IPR045062">
    <property type="entry name" value="Cyt_c_biogenesis_CcsA/CcmC"/>
</dbReference>
<feature type="transmembrane region" description="Helical" evidence="6">
    <location>
        <begin position="57"/>
        <end position="74"/>
    </location>
</feature>
<evidence type="ECO:0000259" key="7">
    <source>
        <dbReference type="Pfam" id="PF01578"/>
    </source>
</evidence>
<sequence length="257" mass="28482">LYLSASGFFFHGLRSGKTKSLKIGFWLTAAGLLPHTLALGARWLAVGHGPYLQKDESLSVLAYGTIVMFLLFCAKSTRLRGIGAVLLPGVLVFMTAQLFLPSEAGIRPPATFNGIWFAIHVTSIIPAMGAFFIAISSSILYLWQEKRPPSGKLPSLPVLDACNYKYAGFAFILWGIMIVAGAAWAEQSWGSYWNWDAIENWSLITWLLLGLLLHLRRFHGWQGKKAAWLMVACFSVSILTLFFLPVLTGSIHKEYLL</sequence>
<feature type="transmembrane region" description="Helical" evidence="6">
    <location>
        <begin position="23"/>
        <end position="45"/>
    </location>
</feature>
<dbReference type="GO" id="GO:0020037">
    <property type="term" value="F:heme binding"/>
    <property type="evidence" value="ECO:0007669"/>
    <property type="project" value="InterPro"/>
</dbReference>
<reference evidence="8" key="1">
    <citation type="submission" date="2018-06" db="EMBL/GenBank/DDBJ databases">
        <authorList>
            <person name="Zhirakovskaya E."/>
        </authorList>
    </citation>
    <scope>NUCLEOTIDE SEQUENCE</scope>
</reference>
<dbReference type="AlphaFoldDB" id="A0A3B0W013"/>
<organism evidence="8">
    <name type="scientific">hydrothermal vent metagenome</name>
    <dbReference type="NCBI Taxonomy" id="652676"/>
    <lineage>
        <taxon>unclassified sequences</taxon>
        <taxon>metagenomes</taxon>
        <taxon>ecological metagenomes</taxon>
    </lineage>
</organism>
<evidence type="ECO:0000313" key="8">
    <source>
        <dbReference type="EMBL" id="VAW37896.1"/>
    </source>
</evidence>
<feature type="transmembrane region" description="Helical" evidence="6">
    <location>
        <begin position="227"/>
        <end position="247"/>
    </location>
</feature>
<dbReference type="Pfam" id="PF01578">
    <property type="entry name" value="Cytochrom_C_asm"/>
    <property type="match status" value="1"/>
</dbReference>
<dbReference type="InterPro" id="IPR002541">
    <property type="entry name" value="Cyt_c_assembly"/>
</dbReference>
<evidence type="ECO:0000256" key="5">
    <source>
        <dbReference type="ARBA" id="ARBA00023136"/>
    </source>
</evidence>
<feature type="transmembrane region" description="Helical" evidence="6">
    <location>
        <begin position="81"/>
        <end position="100"/>
    </location>
</feature>
<keyword evidence="3" id="KW-0201">Cytochrome c-type biogenesis</keyword>
<evidence type="ECO:0000256" key="6">
    <source>
        <dbReference type="SAM" id="Phobius"/>
    </source>
</evidence>
<evidence type="ECO:0000256" key="3">
    <source>
        <dbReference type="ARBA" id="ARBA00022748"/>
    </source>
</evidence>
<comment type="subcellular location">
    <subcellularLocation>
        <location evidence="1">Membrane</location>
        <topology evidence="1">Multi-pass membrane protein</topology>
    </subcellularLocation>
</comment>
<accession>A0A3B0W013</accession>
<protein>
    <recommendedName>
        <fullName evidence="7">Cytochrome c assembly protein domain-containing protein</fullName>
    </recommendedName>
</protein>
<dbReference type="GO" id="GO:0017004">
    <property type="term" value="P:cytochrome complex assembly"/>
    <property type="evidence" value="ECO:0007669"/>
    <property type="project" value="UniProtKB-KW"/>
</dbReference>
<feature type="transmembrane region" description="Helical" evidence="6">
    <location>
        <begin position="115"/>
        <end position="143"/>
    </location>
</feature>
<proteinExistence type="predicted"/>
<feature type="transmembrane region" description="Helical" evidence="6">
    <location>
        <begin position="164"/>
        <end position="185"/>
    </location>
</feature>
<gene>
    <name evidence="8" type="ORF">MNBD_DELTA03-1170</name>
</gene>
<name>A0A3B0W013_9ZZZZ</name>
<evidence type="ECO:0000256" key="4">
    <source>
        <dbReference type="ARBA" id="ARBA00022989"/>
    </source>
</evidence>
<dbReference type="EMBL" id="UOEX01000226">
    <property type="protein sequence ID" value="VAW37896.1"/>
    <property type="molecule type" value="Genomic_DNA"/>
</dbReference>
<evidence type="ECO:0000256" key="1">
    <source>
        <dbReference type="ARBA" id="ARBA00004141"/>
    </source>
</evidence>
<keyword evidence="2 6" id="KW-0812">Transmembrane</keyword>
<keyword evidence="4 6" id="KW-1133">Transmembrane helix</keyword>
<feature type="transmembrane region" description="Helical" evidence="6">
    <location>
        <begin position="197"/>
        <end position="215"/>
    </location>
</feature>